<protein>
    <submittedName>
        <fullName evidence="1">Uncharacterized protein</fullName>
    </submittedName>
</protein>
<keyword evidence="2" id="KW-1185">Reference proteome</keyword>
<accession>A0A846N0Z0</accession>
<dbReference type="RefSeq" id="WP_167083338.1">
    <property type="nucleotide sequence ID" value="NZ_BAAADC010000001.1"/>
</dbReference>
<organism evidence="1 2">
    <name type="scientific">Rhizomicrobium palustre</name>
    <dbReference type="NCBI Taxonomy" id="189966"/>
    <lineage>
        <taxon>Bacteria</taxon>
        <taxon>Pseudomonadati</taxon>
        <taxon>Pseudomonadota</taxon>
        <taxon>Alphaproteobacteria</taxon>
        <taxon>Micropepsales</taxon>
        <taxon>Micropepsaceae</taxon>
        <taxon>Rhizomicrobium</taxon>
    </lineage>
</organism>
<dbReference type="AlphaFoldDB" id="A0A846N0Z0"/>
<name>A0A846N0Z0_9PROT</name>
<dbReference type="EMBL" id="JAASRM010000001">
    <property type="protein sequence ID" value="NIK89233.1"/>
    <property type="molecule type" value="Genomic_DNA"/>
</dbReference>
<dbReference type="Proteomes" id="UP000570514">
    <property type="component" value="Unassembled WGS sequence"/>
</dbReference>
<proteinExistence type="predicted"/>
<gene>
    <name evidence="1" type="ORF">FHS83_002551</name>
</gene>
<evidence type="ECO:0000313" key="1">
    <source>
        <dbReference type="EMBL" id="NIK89233.1"/>
    </source>
</evidence>
<evidence type="ECO:0000313" key="2">
    <source>
        <dbReference type="Proteomes" id="UP000570514"/>
    </source>
</evidence>
<sequence>MRASGLPQIGAGEAGFHAVFCASADGRNALFNDLGTNTEHSCALFFQASGNAAQLAKKAAENQRFRKGLKGLVTLLARENSRRKSVSVHRIFRKTVAVRLRINSLVSEIEQCEKNQQVPSHIAGKVEALTLRTPVRSAAFSCEPARLVTRNAKASVEFAAFLRKSADAPSISTNF</sequence>
<reference evidence="1 2" key="1">
    <citation type="submission" date="2020-03" db="EMBL/GenBank/DDBJ databases">
        <title>Genomic Encyclopedia of Type Strains, Phase IV (KMG-IV): sequencing the most valuable type-strain genomes for metagenomic binning, comparative biology and taxonomic classification.</title>
        <authorList>
            <person name="Goeker M."/>
        </authorList>
    </citation>
    <scope>NUCLEOTIDE SEQUENCE [LARGE SCALE GENOMIC DNA]</scope>
    <source>
        <strain evidence="1 2">DSM 19867</strain>
    </source>
</reference>
<comment type="caution">
    <text evidence="1">The sequence shown here is derived from an EMBL/GenBank/DDBJ whole genome shotgun (WGS) entry which is preliminary data.</text>
</comment>